<comment type="similarity">
    <text evidence="3">Belongs to the UTP5 family.</text>
</comment>
<dbReference type="Pfam" id="PF04003">
    <property type="entry name" value="Utp12"/>
    <property type="match status" value="1"/>
</dbReference>
<evidence type="ECO:0000256" key="1">
    <source>
        <dbReference type="ARBA" id="ARBA00004123"/>
    </source>
</evidence>
<evidence type="ECO:0000313" key="7">
    <source>
        <dbReference type="Proteomes" id="UP000799770"/>
    </source>
</evidence>
<feature type="region of interest" description="Disordered" evidence="4">
    <location>
        <begin position="110"/>
        <end position="144"/>
    </location>
</feature>
<name>A0A6A5YGR1_9PLEO</name>
<dbReference type="GO" id="GO:0000462">
    <property type="term" value="P:maturation of SSU-rRNA from tricistronic rRNA transcript (SSU-rRNA, 5.8S rRNA, LSU-rRNA)"/>
    <property type="evidence" value="ECO:0007669"/>
    <property type="project" value="TreeGrafter"/>
</dbReference>
<keyword evidence="7" id="KW-1185">Reference proteome</keyword>
<evidence type="ECO:0000256" key="4">
    <source>
        <dbReference type="SAM" id="MobiDB-lite"/>
    </source>
</evidence>
<dbReference type="InterPro" id="IPR052414">
    <property type="entry name" value="U3_snoRNA-assoc_WDR"/>
</dbReference>
<gene>
    <name evidence="6" type="ORF">BDV96DRAFT_560302</name>
</gene>
<evidence type="ECO:0000256" key="2">
    <source>
        <dbReference type="ARBA" id="ARBA00023242"/>
    </source>
</evidence>
<evidence type="ECO:0000259" key="5">
    <source>
        <dbReference type="Pfam" id="PF04003"/>
    </source>
</evidence>
<dbReference type="AlphaFoldDB" id="A0A6A5YGR1"/>
<protein>
    <submittedName>
        <fullName evidence="6">Dip2/Utp12 family-domain-containing protein</fullName>
    </submittedName>
</protein>
<dbReference type="InterPro" id="IPR007148">
    <property type="entry name" value="SSU_processome_Utp12"/>
</dbReference>
<accession>A0A6A5YGR1</accession>
<dbReference type="Proteomes" id="UP000799770">
    <property type="component" value="Unassembled WGS sequence"/>
</dbReference>
<keyword evidence="2" id="KW-0539">Nucleus</keyword>
<evidence type="ECO:0000313" key="6">
    <source>
        <dbReference type="EMBL" id="KAF2105527.1"/>
    </source>
</evidence>
<feature type="compositionally biased region" description="Acidic residues" evidence="4">
    <location>
        <begin position="375"/>
        <end position="427"/>
    </location>
</feature>
<dbReference type="OrthoDB" id="30195at2759"/>
<organism evidence="6 7">
    <name type="scientific">Lophiotrema nucula</name>
    <dbReference type="NCBI Taxonomy" id="690887"/>
    <lineage>
        <taxon>Eukaryota</taxon>
        <taxon>Fungi</taxon>
        <taxon>Dikarya</taxon>
        <taxon>Ascomycota</taxon>
        <taxon>Pezizomycotina</taxon>
        <taxon>Dothideomycetes</taxon>
        <taxon>Pleosporomycetidae</taxon>
        <taxon>Pleosporales</taxon>
        <taxon>Lophiotremataceae</taxon>
        <taxon>Lophiotrema</taxon>
    </lineage>
</organism>
<dbReference type="GO" id="GO:0005730">
    <property type="term" value="C:nucleolus"/>
    <property type="evidence" value="ECO:0007669"/>
    <property type="project" value="TreeGrafter"/>
</dbReference>
<feature type="compositionally biased region" description="Acidic residues" evidence="4">
    <location>
        <begin position="122"/>
        <end position="135"/>
    </location>
</feature>
<sequence>MPAPVSSRARQPPAKKQKLSQPPPPTKRNGLKALLNGGPKPIVAAKPSTARDKGKHRVDEATAVVEGHADIDMVDAGKETEVIEISSAEESSHYTDSEDEDIDDAHPGAEEEAAPLTNGDAHEEEPVEGGEDEETFGERLKAEPEARVPKIVDVESMFEGPNADLKALATKSSNAPLSVPNASSLGTVLSQALKTNDQGLLDSCLRVVDVDTIYATVERLPSPLVGSLLEKLATRLHRRPGRAGMLMIWVQWSLAAHGGYLASQPQIVKQLATLNKVLKERASGLNPLLALKGRLDMLHAQMELRRRNQRREANDDEEEAVIYVEGEDDISSAEEGDQSDVDNDVAPTSLRKRLRQGSEEMEDESSVDEMPTTMEVDEDESDEGSEDSEGLLDDEASETDNDTGDDLSDPETDDELDDGEDVSESDEESRPARRSTIGRAGLSRR</sequence>
<dbReference type="PANTHER" id="PTHR44267">
    <property type="entry name" value="WD REPEAT-CONTAINING PROTEIN 43"/>
    <property type="match status" value="1"/>
</dbReference>
<dbReference type="PANTHER" id="PTHR44267:SF1">
    <property type="entry name" value="WD REPEAT-CONTAINING PROTEIN 43"/>
    <property type="match status" value="1"/>
</dbReference>
<feature type="region of interest" description="Disordered" evidence="4">
    <location>
        <begin position="1"/>
        <end position="64"/>
    </location>
</feature>
<feature type="domain" description="Small-subunit processome Utp12" evidence="5">
    <location>
        <begin position="196"/>
        <end position="299"/>
    </location>
</feature>
<reference evidence="6" key="1">
    <citation type="journal article" date="2020" name="Stud. Mycol.">
        <title>101 Dothideomycetes genomes: a test case for predicting lifestyles and emergence of pathogens.</title>
        <authorList>
            <person name="Haridas S."/>
            <person name="Albert R."/>
            <person name="Binder M."/>
            <person name="Bloem J."/>
            <person name="Labutti K."/>
            <person name="Salamov A."/>
            <person name="Andreopoulos B."/>
            <person name="Baker S."/>
            <person name="Barry K."/>
            <person name="Bills G."/>
            <person name="Bluhm B."/>
            <person name="Cannon C."/>
            <person name="Castanera R."/>
            <person name="Culley D."/>
            <person name="Daum C."/>
            <person name="Ezra D."/>
            <person name="Gonzalez J."/>
            <person name="Henrissat B."/>
            <person name="Kuo A."/>
            <person name="Liang C."/>
            <person name="Lipzen A."/>
            <person name="Lutzoni F."/>
            <person name="Magnuson J."/>
            <person name="Mondo S."/>
            <person name="Nolan M."/>
            <person name="Ohm R."/>
            <person name="Pangilinan J."/>
            <person name="Park H.-J."/>
            <person name="Ramirez L."/>
            <person name="Alfaro M."/>
            <person name="Sun H."/>
            <person name="Tritt A."/>
            <person name="Yoshinaga Y."/>
            <person name="Zwiers L.-H."/>
            <person name="Turgeon B."/>
            <person name="Goodwin S."/>
            <person name="Spatafora J."/>
            <person name="Crous P."/>
            <person name="Grigoriev I."/>
        </authorList>
    </citation>
    <scope>NUCLEOTIDE SEQUENCE</scope>
    <source>
        <strain evidence="6">CBS 627.86</strain>
    </source>
</reference>
<evidence type="ECO:0000256" key="3">
    <source>
        <dbReference type="ARBA" id="ARBA00038335"/>
    </source>
</evidence>
<feature type="region of interest" description="Disordered" evidence="4">
    <location>
        <begin position="326"/>
        <end position="445"/>
    </location>
</feature>
<proteinExistence type="inferred from homology"/>
<feature type="compositionally biased region" description="Acidic residues" evidence="4">
    <location>
        <begin position="326"/>
        <end position="343"/>
    </location>
</feature>
<comment type="subcellular location">
    <subcellularLocation>
        <location evidence="1">Nucleus</location>
    </subcellularLocation>
</comment>
<dbReference type="EMBL" id="ML977378">
    <property type="protein sequence ID" value="KAF2105527.1"/>
    <property type="molecule type" value="Genomic_DNA"/>
</dbReference>
<feature type="compositionally biased region" description="Basic and acidic residues" evidence="4">
    <location>
        <begin position="49"/>
        <end position="60"/>
    </location>
</feature>